<proteinExistence type="predicted"/>
<evidence type="ECO:0000259" key="2">
    <source>
        <dbReference type="Pfam" id="PF01261"/>
    </source>
</evidence>
<dbReference type="PANTHER" id="PTHR12110:SF21">
    <property type="entry name" value="XYLOSE ISOMERASE-LIKE TIM BARREL DOMAIN-CONTAINING PROTEIN"/>
    <property type="match status" value="1"/>
</dbReference>
<organism evidence="3 4">
    <name type="scientific">Tenggerimyces flavus</name>
    <dbReference type="NCBI Taxonomy" id="1708749"/>
    <lineage>
        <taxon>Bacteria</taxon>
        <taxon>Bacillati</taxon>
        <taxon>Actinomycetota</taxon>
        <taxon>Actinomycetes</taxon>
        <taxon>Propionibacteriales</taxon>
        <taxon>Nocardioidaceae</taxon>
        <taxon>Tenggerimyces</taxon>
    </lineage>
</organism>
<dbReference type="RefSeq" id="WP_205121238.1">
    <property type="nucleotide sequence ID" value="NZ_JAFBCM010000001.1"/>
</dbReference>
<dbReference type="InterPro" id="IPR013022">
    <property type="entry name" value="Xyl_isomerase-like_TIM-brl"/>
</dbReference>
<evidence type="ECO:0000256" key="1">
    <source>
        <dbReference type="SAM" id="MobiDB-lite"/>
    </source>
</evidence>
<evidence type="ECO:0000313" key="3">
    <source>
        <dbReference type="EMBL" id="MFC3765377.1"/>
    </source>
</evidence>
<evidence type="ECO:0000313" key="4">
    <source>
        <dbReference type="Proteomes" id="UP001595699"/>
    </source>
</evidence>
<reference evidence="4" key="1">
    <citation type="journal article" date="2019" name="Int. J. Syst. Evol. Microbiol.">
        <title>The Global Catalogue of Microorganisms (GCM) 10K type strain sequencing project: providing services to taxonomists for standard genome sequencing and annotation.</title>
        <authorList>
            <consortium name="The Broad Institute Genomics Platform"/>
            <consortium name="The Broad Institute Genome Sequencing Center for Infectious Disease"/>
            <person name="Wu L."/>
            <person name="Ma J."/>
        </authorList>
    </citation>
    <scope>NUCLEOTIDE SEQUENCE [LARGE SCALE GENOMIC DNA]</scope>
    <source>
        <strain evidence="4">CGMCC 4.7241</strain>
    </source>
</reference>
<dbReference type="SUPFAM" id="SSF51658">
    <property type="entry name" value="Xylose isomerase-like"/>
    <property type="match status" value="1"/>
</dbReference>
<sequence length="324" mass="35735">MKIALDPYMLRGLPLPGVIHEAADLGYQYLELSPREDFLPFFVHPRADAARIAEVKSALRESGVEIASVLPLYRWSGPDEDARSAAVRYWKRAIEICVELGCEVMNSEFNGRPDQSAASEGQFWRSLEELLPIFEREGVALNLEAHPDDFCERNTAAVDLVRAIDRPWVNYLYCAPHTFHLDDGEGDVGAMLDYAAPRLAHVHLADSFNHRGSSGLRYIVNPPGSTARIHQHLDIGEGEVDWDAFFGGLRRLRFDGIATVCVFAWEERARESATTMLARVTKELVARTGAHEPTAVRSSGGAPPHDDRLTDGSTIGSPTGSLGA</sequence>
<dbReference type="InterPro" id="IPR050312">
    <property type="entry name" value="IolE/XylAMocC-like"/>
</dbReference>
<dbReference type="PANTHER" id="PTHR12110">
    <property type="entry name" value="HYDROXYPYRUVATE ISOMERASE"/>
    <property type="match status" value="1"/>
</dbReference>
<keyword evidence="3" id="KW-0413">Isomerase</keyword>
<name>A0ABV7YJZ1_9ACTN</name>
<accession>A0ABV7YJZ1</accession>
<feature type="region of interest" description="Disordered" evidence="1">
    <location>
        <begin position="288"/>
        <end position="324"/>
    </location>
</feature>
<comment type="caution">
    <text evidence="3">The sequence shown here is derived from an EMBL/GenBank/DDBJ whole genome shotgun (WGS) entry which is preliminary data.</text>
</comment>
<dbReference type="Proteomes" id="UP001595699">
    <property type="component" value="Unassembled WGS sequence"/>
</dbReference>
<feature type="compositionally biased region" description="Polar residues" evidence="1">
    <location>
        <begin position="311"/>
        <end position="324"/>
    </location>
</feature>
<dbReference type="Pfam" id="PF01261">
    <property type="entry name" value="AP_endonuc_2"/>
    <property type="match status" value="1"/>
</dbReference>
<dbReference type="GO" id="GO:0016853">
    <property type="term" value="F:isomerase activity"/>
    <property type="evidence" value="ECO:0007669"/>
    <property type="project" value="UniProtKB-KW"/>
</dbReference>
<dbReference type="EMBL" id="JBHRZH010000037">
    <property type="protein sequence ID" value="MFC3765377.1"/>
    <property type="molecule type" value="Genomic_DNA"/>
</dbReference>
<protein>
    <submittedName>
        <fullName evidence="3">Sugar phosphate isomerase/epimerase family protein</fullName>
    </submittedName>
</protein>
<keyword evidence="4" id="KW-1185">Reference proteome</keyword>
<feature type="domain" description="Xylose isomerase-like TIM barrel" evidence="2">
    <location>
        <begin position="20"/>
        <end position="274"/>
    </location>
</feature>
<gene>
    <name evidence="3" type="ORF">ACFOUW_31395</name>
</gene>
<dbReference type="InterPro" id="IPR036237">
    <property type="entry name" value="Xyl_isomerase-like_sf"/>
</dbReference>
<dbReference type="Gene3D" id="3.20.20.150">
    <property type="entry name" value="Divalent-metal-dependent TIM barrel enzymes"/>
    <property type="match status" value="1"/>
</dbReference>